<proteinExistence type="inferred from homology"/>
<evidence type="ECO:0000313" key="7">
    <source>
        <dbReference type="Proteomes" id="UP000515511"/>
    </source>
</evidence>
<keyword evidence="2 4" id="KW-0560">Oxidoreductase</keyword>
<comment type="catalytic activity">
    <reaction evidence="4">
        <text>N(6)-[(R)-lipoyl]-L-lysyl-[protein] + 3-methyl-2-oxobutanoate + H(+) = N(6)-[(R)-S(8)-2-methylpropanoyldihydrolipoyl]-L-lysyl-[protein] + CO2</text>
        <dbReference type="Rhea" id="RHEA:13457"/>
        <dbReference type="Rhea" id="RHEA-COMP:10474"/>
        <dbReference type="Rhea" id="RHEA-COMP:10497"/>
        <dbReference type="ChEBI" id="CHEBI:11851"/>
        <dbReference type="ChEBI" id="CHEBI:15378"/>
        <dbReference type="ChEBI" id="CHEBI:16526"/>
        <dbReference type="ChEBI" id="CHEBI:83099"/>
        <dbReference type="ChEBI" id="CHEBI:83142"/>
        <dbReference type="EC" id="1.2.4.4"/>
    </reaction>
</comment>
<dbReference type="KEGG" id="lse:F1C12_14680"/>
<keyword evidence="3 4" id="KW-0786">Thiamine pyrophosphate</keyword>
<name>A0A7G6YCL8_9MICO</name>
<evidence type="ECO:0000259" key="5">
    <source>
        <dbReference type="Pfam" id="PF00676"/>
    </source>
</evidence>
<evidence type="ECO:0000313" key="6">
    <source>
        <dbReference type="EMBL" id="QNE36233.1"/>
    </source>
</evidence>
<dbReference type="Proteomes" id="UP000515511">
    <property type="component" value="Chromosome"/>
</dbReference>
<dbReference type="Gene3D" id="3.40.50.970">
    <property type="match status" value="1"/>
</dbReference>
<dbReference type="GO" id="GO:0003863">
    <property type="term" value="F:branched-chain 2-oxo acid dehydrogenase activity"/>
    <property type="evidence" value="ECO:0007669"/>
    <property type="project" value="UniProtKB-EC"/>
</dbReference>
<dbReference type="PANTHER" id="PTHR43380">
    <property type="entry name" value="2-OXOISOVALERATE DEHYDROGENASE SUBUNIT ALPHA, MITOCHONDRIAL"/>
    <property type="match status" value="1"/>
</dbReference>
<dbReference type="GO" id="GO:0000287">
    <property type="term" value="F:magnesium ion binding"/>
    <property type="evidence" value="ECO:0007669"/>
    <property type="project" value="UniProtKB-ARBA"/>
</dbReference>
<dbReference type="PANTHER" id="PTHR43380:SF1">
    <property type="entry name" value="2-OXOISOVALERATE DEHYDROGENASE SUBUNIT ALPHA, MITOCHONDRIAL"/>
    <property type="match status" value="1"/>
</dbReference>
<comment type="function">
    <text evidence="4">The branched-chain alpha-keto dehydrogenase complex catalyzes the overall conversion of alpha-keto acids to acyl-CoA and CO(2). It contains multiple copies of three enzymatic components: branched-chain alpha-keto acid decarboxylase (E1), lipoamide acyltransferase (E2) and lipoamide dehydrogenase (E3).</text>
</comment>
<accession>A0A7G6YCL8</accession>
<dbReference type="GO" id="GO:0009083">
    <property type="term" value="P:branched-chain amino acid catabolic process"/>
    <property type="evidence" value="ECO:0007669"/>
    <property type="project" value="TreeGrafter"/>
</dbReference>
<protein>
    <recommendedName>
        <fullName evidence="4">2-oxoisovalerate dehydrogenase subunit alpha</fullName>
        <ecNumber evidence="4">1.2.4.4</ecNumber>
    </recommendedName>
    <alternativeName>
        <fullName evidence="4">Branched-chain alpha-keto acid dehydrogenase E1 component alpha chain</fullName>
    </alternativeName>
</protein>
<dbReference type="RefSeq" id="WP_185275671.1">
    <property type="nucleotide sequence ID" value="NZ_CP043641.1"/>
</dbReference>
<dbReference type="InterPro" id="IPR050771">
    <property type="entry name" value="Alpha-ketoacid_DH_E1_comp"/>
</dbReference>
<dbReference type="InterPro" id="IPR001017">
    <property type="entry name" value="DH_E1"/>
</dbReference>
<dbReference type="CDD" id="cd02000">
    <property type="entry name" value="TPP_E1_PDC_ADC_BCADC"/>
    <property type="match status" value="1"/>
</dbReference>
<dbReference type="Pfam" id="PF00676">
    <property type="entry name" value="E1_dh"/>
    <property type="match status" value="1"/>
</dbReference>
<organism evidence="6 7">
    <name type="scientific">Leifsonia shinshuensis</name>
    <dbReference type="NCBI Taxonomy" id="150026"/>
    <lineage>
        <taxon>Bacteria</taxon>
        <taxon>Bacillati</taxon>
        <taxon>Actinomycetota</taxon>
        <taxon>Actinomycetes</taxon>
        <taxon>Micrococcales</taxon>
        <taxon>Microbacteriaceae</taxon>
        <taxon>Leifsonia</taxon>
    </lineage>
</organism>
<dbReference type="AlphaFoldDB" id="A0A7G6YCL8"/>
<reference evidence="7" key="1">
    <citation type="submission" date="2019-09" db="EMBL/GenBank/DDBJ databases">
        <title>Antimicrobial potential of Antarctic Bacteria.</title>
        <authorList>
            <person name="Benaud N."/>
            <person name="Edwards R.J."/>
            <person name="Ferrari B.C."/>
        </authorList>
    </citation>
    <scope>NUCLEOTIDE SEQUENCE [LARGE SCALE GENOMIC DNA]</scope>
    <source>
        <strain evidence="7">INR9</strain>
    </source>
</reference>
<comment type="cofactor">
    <cofactor evidence="1 4">
        <name>thiamine diphosphate</name>
        <dbReference type="ChEBI" id="CHEBI:58937"/>
    </cofactor>
</comment>
<dbReference type="EMBL" id="CP043641">
    <property type="protein sequence ID" value="QNE36233.1"/>
    <property type="molecule type" value="Genomic_DNA"/>
</dbReference>
<comment type="similarity">
    <text evidence="4">Belongs to the BCKDHA family.</text>
</comment>
<feature type="domain" description="Dehydrogenase E1 component" evidence="5">
    <location>
        <begin position="49"/>
        <end position="316"/>
    </location>
</feature>
<dbReference type="SUPFAM" id="SSF52518">
    <property type="entry name" value="Thiamin diphosphate-binding fold (THDP-binding)"/>
    <property type="match status" value="1"/>
</dbReference>
<evidence type="ECO:0000256" key="1">
    <source>
        <dbReference type="ARBA" id="ARBA00001964"/>
    </source>
</evidence>
<evidence type="ECO:0000256" key="4">
    <source>
        <dbReference type="RuleBase" id="RU365014"/>
    </source>
</evidence>
<sequence>MVATNDTPRPANTVQLLTADGRFQPSDPAGEYLPYLERLGEEDYRTFYRDMVRVRAVDNEGANLQRQGQLGLWVPSRGQEGAQVGSARAAKPQDNLFPSYREHVVGMIRGIDPVGIMGLLRGTTHGGWDPTDPAVNGFHLYTLVIGSHTLHATGYAMGVKLDGKVGTGNPDADEAVIAYFGDGATSQGDVSEAFVFAASYQTPQVFFLQNNHWAISVPVTTQSRTPLYLRSSGFGIPGVQLDGNDVLAAYAVTAKHLDDARNGEGPSMIEALTYRMGAHTSSDDPTKYRTDDEVAYWAERDPILRFRAFLENQGVGQAFFDAAQEEAADLAADVRRRTLALDVPPIESMFDNVYSEPHPVMDEQRRWLQEYEASFGGDA</sequence>
<dbReference type="EC" id="1.2.4.4" evidence="4"/>
<dbReference type="InterPro" id="IPR029061">
    <property type="entry name" value="THDP-binding"/>
</dbReference>
<gene>
    <name evidence="6" type="ORF">F1C12_14680</name>
</gene>
<evidence type="ECO:0000256" key="3">
    <source>
        <dbReference type="ARBA" id="ARBA00023052"/>
    </source>
</evidence>
<evidence type="ECO:0000256" key="2">
    <source>
        <dbReference type="ARBA" id="ARBA00023002"/>
    </source>
</evidence>